<accession>A0AAW2XCL4</accession>
<dbReference type="PANTHER" id="PTHR33064">
    <property type="entry name" value="POL PROTEIN"/>
    <property type="match status" value="1"/>
</dbReference>
<evidence type="ECO:0000313" key="2">
    <source>
        <dbReference type="EMBL" id="KAL0451431.1"/>
    </source>
</evidence>
<feature type="domain" description="Reverse transcriptase/retrotransposon-derived protein RNase H-like" evidence="1">
    <location>
        <begin position="48"/>
        <end position="94"/>
    </location>
</feature>
<sequence length="94" mass="10529">MRSWPIPNNLKGLRGFLGLIGYYMKLIKNYSLLSRSLAELLRKDKFLWTPSTTIGFKPLKTGMTPTHVLALPNFSKPFILEIGASDEGIGAMLM</sequence>
<dbReference type="EMBL" id="JACGWN010000004">
    <property type="protein sequence ID" value="KAL0451431.1"/>
    <property type="molecule type" value="Genomic_DNA"/>
</dbReference>
<reference evidence="2" key="1">
    <citation type="submission" date="2020-06" db="EMBL/GenBank/DDBJ databases">
        <authorList>
            <person name="Li T."/>
            <person name="Hu X."/>
            <person name="Zhang T."/>
            <person name="Song X."/>
            <person name="Zhang H."/>
            <person name="Dai N."/>
            <person name="Sheng W."/>
            <person name="Hou X."/>
            <person name="Wei L."/>
        </authorList>
    </citation>
    <scope>NUCLEOTIDE SEQUENCE</scope>
    <source>
        <strain evidence="2">KEN1</strain>
        <tissue evidence="2">Leaf</tissue>
    </source>
</reference>
<evidence type="ECO:0000259" key="1">
    <source>
        <dbReference type="Pfam" id="PF17919"/>
    </source>
</evidence>
<dbReference type="InterPro" id="IPR041577">
    <property type="entry name" value="RT_RNaseH_2"/>
</dbReference>
<dbReference type="AlphaFoldDB" id="A0AAW2XCL4"/>
<proteinExistence type="predicted"/>
<dbReference type="SUPFAM" id="SSF56672">
    <property type="entry name" value="DNA/RNA polymerases"/>
    <property type="match status" value="1"/>
</dbReference>
<dbReference type="Pfam" id="PF17919">
    <property type="entry name" value="RT_RNaseH_2"/>
    <property type="match status" value="1"/>
</dbReference>
<dbReference type="InterPro" id="IPR043502">
    <property type="entry name" value="DNA/RNA_pol_sf"/>
</dbReference>
<reference evidence="2" key="2">
    <citation type="journal article" date="2024" name="Plant">
        <title>Genomic evolution and insights into agronomic trait innovations of Sesamum species.</title>
        <authorList>
            <person name="Miao H."/>
            <person name="Wang L."/>
            <person name="Qu L."/>
            <person name="Liu H."/>
            <person name="Sun Y."/>
            <person name="Le M."/>
            <person name="Wang Q."/>
            <person name="Wei S."/>
            <person name="Zheng Y."/>
            <person name="Lin W."/>
            <person name="Duan Y."/>
            <person name="Cao H."/>
            <person name="Xiong S."/>
            <person name="Wang X."/>
            <person name="Wei L."/>
            <person name="Li C."/>
            <person name="Ma Q."/>
            <person name="Ju M."/>
            <person name="Zhao R."/>
            <person name="Li G."/>
            <person name="Mu C."/>
            <person name="Tian Q."/>
            <person name="Mei H."/>
            <person name="Zhang T."/>
            <person name="Gao T."/>
            <person name="Zhang H."/>
        </authorList>
    </citation>
    <scope>NUCLEOTIDE SEQUENCE</scope>
    <source>
        <strain evidence="2">KEN1</strain>
    </source>
</reference>
<name>A0AAW2XCL4_9LAMI</name>
<gene>
    <name evidence="2" type="ORF">Slati_1121200</name>
</gene>
<dbReference type="PANTHER" id="PTHR33064:SF37">
    <property type="entry name" value="RIBONUCLEASE H"/>
    <property type="match status" value="1"/>
</dbReference>
<comment type="caution">
    <text evidence="2">The sequence shown here is derived from an EMBL/GenBank/DDBJ whole genome shotgun (WGS) entry which is preliminary data.</text>
</comment>
<dbReference type="FunFam" id="3.30.70.270:FF:000020">
    <property type="entry name" value="Transposon Tf2-6 polyprotein-like Protein"/>
    <property type="match status" value="1"/>
</dbReference>
<protein>
    <recommendedName>
        <fullName evidence="1">Reverse transcriptase/retrotransposon-derived protein RNase H-like domain-containing protein</fullName>
    </recommendedName>
</protein>
<dbReference type="InterPro" id="IPR043128">
    <property type="entry name" value="Rev_trsase/Diguanyl_cyclase"/>
</dbReference>
<dbReference type="InterPro" id="IPR051320">
    <property type="entry name" value="Viral_Replic_Matur_Polypro"/>
</dbReference>
<organism evidence="2">
    <name type="scientific">Sesamum latifolium</name>
    <dbReference type="NCBI Taxonomy" id="2727402"/>
    <lineage>
        <taxon>Eukaryota</taxon>
        <taxon>Viridiplantae</taxon>
        <taxon>Streptophyta</taxon>
        <taxon>Embryophyta</taxon>
        <taxon>Tracheophyta</taxon>
        <taxon>Spermatophyta</taxon>
        <taxon>Magnoliopsida</taxon>
        <taxon>eudicotyledons</taxon>
        <taxon>Gunneridae</taxon>
        <taxon>Pentapetalae</taxon>
        <taxon>asterids</taxon>
        <taxon>lamiids</taxon>
        <taxon>Lamiales</taxon>
        <taxon>Pedaliaceae</taxon>
        <taxon>Sesamum</taxon>
    </lineage>
</organism>
<dbReference type="Gene3D" id="3.30.70.270">
    <property type="match status" value="1"/>
</dbReference>